<name>A0A6V7TIA9_PLAVN</name>
<dbReference type="VEuPathDB" id="PlasmoDB:PVSEL_1407020"/>
<evidence type="ECO:0000313" key="2">
    <source>
        <dbReference type="Proteomes" id="UP000515697"/>
    </source>
</evidence>
<sequence length="169" mass="20099">MNKYNQIINLLWHPALENEFNTASVERKIVRVYNPNLVMIEQSYKSWFGGRQKYFYALAAKFDISEEKTIIVMTSPNINDHNPSEKKYKNTIIESANLFKTVIDSNIFIRNGRWKKKFVNIAGYILEKTHAYIDITYLESIDGHTSNYEDLINVRYLNKFFHYNKKWVV</sequence>
<organism evidence="1 2">
    <name type="scientific">Plasmodium vinckei</name>
    <dbReference type="NCBI Taxonomy" id="5860"/>
    <lineage>
        <taxon>Eukaryota</taxon>
        <taxon>Sar</taxon>
        <taxon>Alveolata</taxon>
        <taxon>Apicomplexa</taxon>
        <taxon>Aconoidasida</taxon>
        <taxon>Haemosporida</taxon>
        <taxon>Plasmodiidae</taxon>
        <taxon>Plasmodium</taxon>
        <taxon>Plasmodium (Vinckeia)</taxon>
    </lineage>
</organism>
<dbReference type="NCBIfam" id="TIGR01599">
    <property type="entry name" value="PYST-A"/>
    <property type="match status" value="1"/>
</dbReference>
<proteinExistence type="predicted"/>
<evidence type="ECO:0000313" key="1">
    <source>
        <dbReference type="EMBL" id="CAD2114486.1"/>
    </source>
</evidence>
<dbReference type="VEuPathDB" id="PlasmoDB:PVLDE_1004880"/>
<reference evidence="1 2" key="1">
    <citation type="submission" date="2020-08" db="EMBL/GenBank/DDBJ databases">
        <authorList>
            <person name="Ramaprasad A."/>
        </authorList>
    </citation>
    <scope>NUCLEOTIDE SEQUENCE [LARGE SCALE GENOMIC DNA]</scope>
</reference>
<protein>
    <submittedName>
        <fullName evidence="1">Fam-a protein</fullName>
    </submittedName>
</protein>
<accession>A0A6V7TIA9</accession>
<dbReference type="EMBL" id="LR865435">
    <property type="protein sequence ID" value="CAD2114486.1"/>
    <property type="molecule type" value="Genomic_DNA"/>
</dbReference>
<dbReference type="VEuPathDB" id="PlasmoDB:PVPCR_0904970"/>
<dbReference type="VEuPathDB" id="PlasmoDB:PVBDA_0800020"/>
<gene>
    <name evidence="1" type="ORF">PVSEL_1407020</name>
</gene>
<dbReference type="Proteomes" id="UP000515697">
    <property type="component" value="Chromosome PVSEL_14"/>
</dbReference>
<dbReference type="AlphaFoldDB" id="A0A6V7TIA9"/>
<dbReference type="InterPro" id="IPR006486">
    <property type="entry name" value="PYST_A"/>
</dbReference>
<dbReference type="VEuPathDB" id="PlasmoDB:PVVCY_1100050"/>
<dbReference type="SUPFAM" id="SSF55961">
    <property type="entry name" value="Bet v1-like"/>
    <property type="match status" value="1"/>
</dbReference>